<keyword evidence="3" id="KW-1185">Reference proteome</keyword>
<dbReference type="Proteomes" id="UP000186583">
    <property type="component" value="Unassembled WGS sequence"/>
</dbReference>
<reference evidence="2 3" key="1">
    <citation type="submission" date="2016-11" db="EMBL/GenBank/DDBJ databases">
        <title>Draft Genome Assembly of Colletotrichum chlorophyti a pathogen of herbaceous plants.</title>
        <authorList>
            <person name="Gan P."/>
            <person name="Narusaka M."/>
            <person name="Tsushima A."/>
            <person name="Narusaka Y."/>
            <person name="Takano Y."/>
            <person name="Shirasu K."/>
        </authorList>
    </citation>
    <scope>NUCLEOTIDE SEQUENCE [LARGE SCALE GENOMIC DNA]</scope>
    <source>
        <strain evidence="2 3">NTL11</strain>
    </source>
</reference>
<sequence>MKFSQALAILTLSATAFGACTIDGTDPNCCWGGSDGHDACLRQNGYIGCINGAERGNFCKNRGITSQQCDADCCDTRTGWGKPCPKGKNRCDEDSGCRY</sequence>
<dbReference type="OrthoDB" id="3446835at2759"/>
<organism evidence="2 3">
    <name type="scientific">Colletotrichum chlorophyti</name>
    <dbReference type="NCBI Taxonomy" id="708187"/>
    <lineage>
        <taxon>Eukaryota</taxon>
        <taxon>Fungi</taxon>
        <taxon>Dikarya</taxon>
        <taxon>Ascomycota</taxon>
        <taxon>Pezizomycotina</taxon>
        <taxon>Sordariomycetes</taxon>
        <taxon>Hypocreomycetidae</taxon>
        <taxon>Glomerellales</taxon>
        <taxon>Glomerellaceae</taxon>
        <taxon>Colletotrichum</taxon>
    </lineage>
</organism>
<comment type="caution">
    <text evidence="2">The sequence shown here is derived from an EMBL/GenBank/DDBJ whole genome shotgun (WGS) entry which is preliminary data.</text>
</comment>
<feature type="chain" id="PRO_5012028192" evidence="1">
    <location>
        <begin position="19"/>
        <end position="99"/>
    </location>
</feature>
<name>A0A1Q8S9B8_9PEZI</name>
<accession>A0A1Q8S9B8</accession>
<gene>
    <name evidence="2" type="ORF">CCHL11_06811</name>
</gene>
<dbReference type="EMBL" id="MPGH01000001">
    <property type="protein sequence ID" value="OLN97997.1"/>
    <property type="molecule type" value="Genomic_DNA"/>
</dbReference>
<protein>
    <submittedName>
        <fullName evidence="2">Uncharacterized protein</fullName>
    </submittedName>
</protein>
<evidence type="ECO:0000313" key="2">
    <source>
        <dbReference type="EMBL" id="OLN97997.1"/>
    </source>
</evidence>
<evidence type="ECO:0000313" key="3">
    <source>
        <dbReference type="Proteomes" id="UP000186583"/>
    </source>
</evidence>
<keyword evidence="1" id="KW-0732">Signal</keyword>
<dbReference type="AlphaFoldDB" id="A0A1Q8S9B8"/>
<dbReference type="PROSITE" id="PS51257">
    <property type="entry name" value="PROKAR_LIPOPROTEIN"/>
    <property type="match status" value="1"/>
</dbReference>
<proteinExistence type="predicted"/>
<feature type="signal peptide" evidence="1">
    <location>
        <begin position="1"/>
        <end position="18"/>
    </location>
</feature>
<evidence type="ECO:0000256" key="1">
    <source>
        <dbReference type="SAM" id="SignalP"/>
    </source>
</evidence>